<protein>
    <submittedName>
        <fullName evidence="2">Uncharacterized protein</fullName>
    </submittedName>
</protein>
<gene>
    <name evidence="2" type="ORF">PHAVU_009G028100g</name>
</gene>
<evidence type="ECO:0000313" key="2">
    <source>
        <dbReference type="EMBL" id="ESW08210.1"/>
    </source>
</evidence>
<name>V7ASE3_PHAVU</name>
<accession>V7ASE3</accession>
<dbReference type="Gramene" id="ESW08210">
    <property type="protein sequence ID" value="ESW08210"/>
    <property type="gene ID" value="PHAVU_009G028100g"/>
</dbReference>
<evidence type="ECO:0000313" key="3">
    <source>
        <dbReference type="Proteomes" id="UP000000226"/>
    </source>
</evidence>
<sequence>MEVQARPGNESGYSRGQLAPPQRPELFPLHNHISNSTVVWNYRPSSHINSSAPDAYGAQYAANFTQYYSIPLLLLILFD</sequence>
<feature type="region of interest" description="Disordered" evidence="1">
    <location>
        <begin position="1"/>
        <end position="24"/>
    </location>
</feature>
<dbReference type="Proteomes" id="UP000000226">
    <property type="component" value="Chromosome 9"/>
</dbReference>
<proteinExistence type="predicted"/>
<keyword evidence="3" id="KW-1185">Reference proteome</keyword>
<evidence type="ECO:0000256" key="1">
    <source>
        <dbReference type="SAM" id="MobiDB-lite"/>
    </source>
</evidence>
<dbReference type="AlphaFoldDB" id="V7ASE3"/>
<reference evidence="3" key="1">
    <citation type="journal article" date="2014" name="Nat. Genet.">
        <title>A reference genome for common bean and genome-wide analysis of dual domestications.</title>
        <authorList>
            <person name="Schmutz J."/>
            <person name="McClean P.E."/>
            <person name="Mamidi S."/>
            <person name="Wu G.A."/>
            <person name="Cannon S.B."/>
            <person name="Grimwood J."/>
            <person name="Jenkins J."/>
            <person name="Shu S."/>
            <person name="Song Q."/>
            <person name="Chavarro C."/>
            <person name="Torres-Torres M."/>
            <person name="Geffroy V."/>
            <person name="Moghaddam S.M."/>
            <person name="Gao D."/>
            <person name="Abernathy B."/>
            <person name="Barry K."/>
            <person name="Blair M."/>
            <person name="Brick M.A."/>
            <person name="Chovatia M."/>
            <person name="Gepts P."/>
            <person name="Goodstein D.M."/>
            <person name="Gonzales M."/>
            <person name="Hellsten U."/>
            <person name="Hyten D.L."/>
            <person name="Jia G."/>
            <person name="Kelly J.D."/>
            <person name="Kudrna D."/>
            <person name="Lee R."/>
            <person name="Richard M.M."/>
            <person name="Miklas P.N."/>
            <person name="Osorno J.M."/>
            <person name="Rodrigues J."/>
            <person name="Thareau V."/>
            <person name="Urrea C.A."/>
            <person name="Wang M."/>
            <person name="Yu Y."/>
            <person name="Zhang M."/>
            <person name="Wing R.A."/>
            <person name="Cregan P.B."/>
            <person name="Rokhsar D.S."/>
            <person name="Jackson S.A."/>
        </authorList>
    </citation>
    <scope>NUCLEOTIDE SEQUENCE [LARGE SCALE GENOMIC DNA]</scope>
    <source>
        <strain evidence="3">cv. G19833</strain>
    </source>
</reference>
<dbReference type="EMBL" id="CM002296">
    <property type="protein sequence ID" value="ESW08210.1"/>
    <property type="molecule type" value="Genomic_DNA"/>
</dbReference>
<organism evidence="2 3">
    <name type="scientific">Phaseolus vulgaris</name>
    <name type="common">Kidney bean</name>
    <name type="synonym">French bean</name>
    <dbReference type="NCBI Taxonomy" id="3885"/>
    <lineage>
        <taxon>Eukaryota</taxon>
        <taxon>Viridiplantae</taxon>
        <taxon>Streptophyta</taxon>
        <taxon>Embryophyta</taxon>
        <taxon>Tracheophyta</taxon>
        <taxon>Spermatophyta</taxon>
        <taxon>Magnoliopsida</taxon>
        <taxon>eudicotyledons</taxon>
        <taxon>Gunneridae</taxon>
        <taxon>Pentapetalae</taxon>
        <taxon>rosids</taxon>
        <taxon>fabids</taxon>
        <taxon>Fabales</taxon>
        <taxon>Fabaceae</taxon>
        <taxon>Papilionoideae</taxon>
        <taxon>50 kb inversion clade</taxon>
        <taxon>NPAAA clade</taxon>
        <taxon>indigoferoid/millettioid clade</taxon>
        <taxon>Phaseoleae</taxon>
        <taxon>Phaseolus</taxon>
    </lineage>
</organism>